<organism evidence="1 2">
    <name type="scientific">Parascaris univalens</name>
    <name type="common">Nematode worm</name>
    <dbReference type="NCBI Taxonomy" id="6257"/>
    <lineage>
        <taxon>Eukaryota</taxon>
        <taxon>Metazoa</taxon>
        <taxon>Ecdysozoa</taxon>
        <taxon>Nematoda</taxon>
        <taxon>Chromadorea</taxon>
        <taxon>Rhabditida</taxon>
        <taxon>Spirurina</taxon>
        <taxon>Ascaridomorpha</taxon>
        <taxon>Ascaridoidea</taxon>
        <taxon>Ascarididae</taxon>
        <taxon>Parascaris</taxon>
    </lineage>
</organism>
<dbReference type="Proteomes" id="UP000887569">
    <property type="component" value="Unplaced"/>
</dbReference>
<protein>
    <submittedName>
        <fullName evidence="2">Uncharacterized protein</fullName>
    </submittedName>
</protein>
<evidence type="ECO:0000313" key="1">
    <source>
        <dbReference type="Proteomes" id="UP000887569"/>
    </source>
</evidence>
<evidence type="ECO:0000313" key="2">
    <source>
        <dbReference type="WBParaSite" id="PgE366_g002_t04"/>
    </source>
</evidence>
<accession>A0A915A3H4</accession>
<keyword evidence="1" id="KW-1185">Reference proteome</keyword>
<reference evidence="2" key="1">
    <citation type="submission" date="2022-11" db="UniProtKB">
        <authorList>
            <consortium name="WormBaseParasite"/>
        </authorList>
    </citation>
    <scope>IDENTIFICATION</scope>
</reference>
<name>A0A915A3H4_PARUN</name>
<proteinExistence type="predicted"/>
<dbReference type="AlphaFoldDB" id="A0A915A3H4"/>
<sequence>MLIISKTRLTSSQLLTLITEYILDAVVCQ</sequence>
<dbReference type="WBParaSite" id="PgE366_g002_t04">
    <property type="protein sequence ID" value="PgE366_g002_t04"/>
    <property type="gene ID" value="PgE366_g002"/>
</dbReference>